<dbReference type="InterPro" id="IPR013658">
    <property type="entry name" value="SGL"/>
</dbReference>
<dbReference type="Pfam" id="PF08450">
    <property type="entry name" value="SGL"/>
    <property type="match status" value="1"/>
</dbReference>
<evidence type="ECO:0000256" key="3">
    <source>
        <dbReference type="PIRSR" id="PIRSR605511-2"/>
    </source>
</evidence>
<evidence type="ECO:0000313" key="5">
    <source>
        <dbReference type="EMBL" id="TBW40863.1"/>
    </source>
</evidence>
<dbReference type="PANTHER" id="PTHR47572:SF4">
    <property type="entry name" value="LACTONASE DRP35"/>
    <property type="match status" value="1"/>
</dbReference>
<proteinExistence type="predicted"/>
<dbReference type="InterPro" id="IPR005511">
    <property type="entry name" value="SMP-30"/>
</dbReference>
<feature type="binding site" evidence="3">
    <location>
        <position position="144"/>
    </location>
    <ligand>
        <name>substrate</name>
    </ligand>
</feature>
<feature type="binding site" evidence="3">
    <location>
        <position position="178"/>
    </location>
    <ligand>
        <name>a divalent metal cation</name>
        <dbReference type="ChEBI" id="CHEBI:60240"/>
    </ligand>
</feature>
<keyword evidence="6" id="KW-1185">Reference proteome</keyword>
<accession>A0A4Q9VWW4</accession>
<gene>
    <name evidence="5" type="ORF">EYW49_01545</name>
</gene>
<evidence type="ECO:0000256" key="2">
    <source>
        <dbReference type="PIRSR" id="PIRSR605511-1"/>
    </source>
</evidence>
<dbReference type="PANTHER" id="PTHR47572">
    <property type="entry name" value="LIPOPROTEIN-RELATED"/>
    <property type="match status" value="1"/>
</dbReference>
<organism evidence="5 6">
    <name type="scientific">Siculibacillus lacustris</name>
    <dbReference type="NCBI Taxonomy" id="1549641"/>
    <lineage>
        <taxon>Bacteria</taxon>
        <taxon>Pseudomonadati</taxon>
        <taxon>Pseudomonadota</taxon>
        <taxon>Alphaproteobacteria</taxon>
        <taxon>Hyphomicrobiales</taxon>
        <taxon>Ancalomicrobiaceae</taxon>
        <taxon>Siculibacillus</taxon>
    </lineage>
</organism>
<dbReference type="SUPFAM" id="SSF63829">
    <property type="entry name" value="Calcium-dependent phosphotriesterase"/>
    <property type="match status" value="1"/>
</dbReference>
<dbReference type="EMBL" id="SJFN01000002">
    <property type="protein sequence ID" value="TBW40863.1"/>
    <property type="molecule type" value="Genomic_DNA"/>
</dbReference>
<dbReference type="Gene3D" id="2.120.10.30">
    <property type="entry name" value="TolB, C-terminal domain"/>
    <property type="match status" value="1"/>
</dbReference>
<comment type="caution">
    <text evidence="5">The sequence shown here is derived from an EMBL/GenBank/DDBJ whole genome shotgun (WGS) entry which is preliminary data.</text>
</comment>
<dbReference type="InterPro" id="IPR011042">
    <property type="entry name" value="6-blade_b-propeller_TolB-like"/>
</dbReference>
<keyword evidence="1" id="KW-0378">Hydrolase</keyword>
<dbReference type="AlphaFoldDB" id="A0A4Q9VWW4"/>
<reference evidence="5 6" key="1">
    <citation type="submission" date="2019-02" db="EMBL/GenBank/DDBJ databases">
        <title>Siculibacillus lacustris gen. nov., sp. nov., a new rosette-forming bacterium isolated from a freshwater crater lake (Lake St. Ana, Romania).</title>
        <authorList>
            <person name="Felfoldi T."/>
            <person name="Marton Z."/>
            <person name="Szabo A."/>
            <person name="Mentes A."/>
            <person name="Boka K."/>
            <person name="Marialigeti K."/>
            <person name="Mathe I."/>
            <person name="Koncz M."/>
            <person name="Schumann P."/>
            <person name="Toth E."/>
        </authorList>
    </citation>
    <scope>NUCLEOTIDE SEQUENCE [LARGE SCALE GENOMIC DNA]</scope>
    <source>
        <strain evidence="5 6">SA-279</strain>
    </source>
</reference>
<evidence type="ECO:0000313" key="6">
    <source>
        <dbReference type="Proteomes" id="UP000292781"/>
    </source>
</evidence>
<sequence length="306" mass="33421">MGVAEFTILDPRMRRLILPGAHLERLHQGSRWAEGPVYFPAGDYLMWSDIPNARVWQWVPELGARIWSHSSNNCNGNTRDAQGRRVTCEHLTRSVVRFEPDGSRTVLADAFEGRRLNSPNDVIVASDGAVWFTDPTYGILTDYEGKRSTPEQPGCFVYRIAPETGAVEAKIRSMGKPNGLAFSLDETTLYVADSARSHDDAGQHHVMAFPVAADGTVGEGAVFAEIADGVPDGLRLDEYGDLWVSSARGVEIFAPDGTPLGHLHVPETVANLTFGGPKNNRLFITASTSVYAVFTAVRGAERPTRP</sequence>
<dbReference type="Proteomes" id="UP000292781">
    <property type="component" value="Unassembled WGS sequence"/>
</dbReference>
<name>A0A4Q9VWW4_9HYPH</name>
<feature type="binding site" evidence="3">
    <location>
        <position position="232"/>
    </location>
    <ligand>
        <name>a divalent metal cation</name>
        <dbReference type="ChEBI" id="CHEBI:60240"/>
    </ligand>
</feature>
<feature type="binding site" evidence="3">
    <location>
        <position position="34"/>
    </location>
    <ligand>
        <name>a divalent metal cation</name>
        <dbReference type="ChEBI" id="CHEBI:60240"/>
    </ligand>
</feature>
<dbReference type="InterPro" id="IPR051262">
    <property type="entry name" value="SMP-30/CGR1_Lactonase"/>
</dbReference>
<dbReference type="OrthoDB" id="241638at2"/>
<dbReference type="GO" id="GO:0046872">
    <property type="term" value="F:metal ion binding"/>
    <property type="evidence" value="ECO:0007669"/>
    <property type="project" value="UniProtKB-KW"/>
</dbReference>
<feature type="active site" description="Proton donor/acceptor" evidence="2">
    <location>
        <position position="232"/>
    </location>
</feature>
<dbReference type="RefSeq" id="WP_131305254.1">
    <property type="nucleotide sequence ID" value="NZ_SJFN01000002.1"/>
</dbReference>
<feature type="domain" description="SMP-30/Gluconolactonase/LRE-like region" evidence="4">
    <location>
        <begin position="32"/>
        <end position="287"/>
    </location>
</feature>
<keyword evidence="3" id="KW-0479">Metal-binding</keyword>
<dbReference type="GO" id="GO:0016787">
    <property type="term" value="F:hydrolase activity"/>
    <property type="evidence" value="ECO:0007669"/>
    <property type="project" value="UniProtKB-KW"/>
</dbReference>
<comment type="cofactor">
    <cofactor evidence="3">
        <name>Zn(2+)</name>
        <dbReference type="ChEBI" id="CHEBI:29105"/>
    </cofactor>
    <text evidence="3">Binds 1 divalent metal cation per subunit.</text>
</comment>
<feature type="binding site" evidence="3">
    <location>
        <position position="120"/>
    </location>
    <ligand>
        <name>substrate</name>
    </ligand>
</feature>
<evidence type="ECO:0000256" key="1">
    <source>
        <dbReference type="ARBA" id="ARBA00022801"/>
    </source>
</evidence>
<keyword evidence="3" id="KW-0862">Zinc</keyword>
<evidence type="ECO:0000259" key="4">
    <source>
        <dbReference type="Pfam" id="PF08450"/>
    </source>
</evidence>
<dbReference type="PRINTS" id="PR01790">
    <property type="entry name" value="SMP30FAMILY"/>
</dbReference>
<protein>
    <submittedName>
        <fullName evidence="5">SMP-30/gluconolactonase/LRE family protein</fullName>
    </submittedName>
</protein>